<accession>A0ABW2GEP6</accession>
<evidence type="ECO:0000313" key="2">
    <source>
        <dbReference type="EMBL" id="MFC7219235.1"/>
    </source>
</evidence>
<proteinExistence type="predicted"/>
<dbReference type="InterPro" id="IPR008538">
    <property type="entry name" value="Uma2"/>
</dbReference>
<keyword evidence="3" id="KW-1185">Reference proteome</keyword>
<feature type="domain" description="Putative restriction endonuclease" evidence="1">
    <location>
        <begin position="15"/>
        <end position="175"/>
    </location>
</feature>
<keyword evidence="2" id="KW-0255">Endonuclease</keyword>
<dbReference type="PANTHER" id="PTHR35400">
    <property type="entry name" value="SLR1083 PROTEIN"/>
    <property type="match status" value="1"/>
</dbReference>
<dbReference type="EMBL" id="JBHSZO010000019">
    <property type="protein sequence ID" value="MFC7219235.1"/>
    <property type="molecule type" value="Genomic_DNA"/>
</dbReference>
<sequence length="183" mass="20442">MIDPRHRELVREARRIAPPNVKVEYTDGTVIMQASPPNIHQLNLAHVRRQFDAYVPPGFVDTGNTDLESPYVAMVRNPDLTYLPVEIMEGEGSTAPADAALIAVEIVSPANPWNDWDGKTRDYAAARIPLYLIVDARTSEATLFSEPDGGRYHNRNDHAFGEKMRIPAPFDFALDLSVLKPYA</sequence>
<evidence type="ECO:0000259" key="1">
    <source>
        <dbReference type="Pfam" id="PF05685"/>
    </source>
</evidence>
<evidence type="ECO:0000313" key="3">
    <source>
        <dbReference type="Proteomes" id="UP001596413"/>
    </source>
</evidence>
<dbReference type="InterPro" id="IPR011335">
    <property type="entry name" value="Restrct_endonuc-II-like"/>
</dbReference>
<dbReference type="GO" id="GO:0004519">
    <property type="term" value="F:endonuclease activity"/>
    <property type="evidence" value="ECO:0007669"/>
    <property type="project" value="UniProtKB-KW"/>
</dbReference>
<dbReference type="Gene3D" id="3.90.1570.10">
    <property type="entry name" value="tt1808, chain A"/>
    <property type="match status" value="1"/>
</dbReference>
<dbReference type="PANTHER" id="PTHR35400:SF3">
    <property type="entry name" value="SLL1072 PROTEIN"/>
    <property type="match status" value="1"/>
</dbReference>
<keyword evidence="2" id="KW-0378">Hydrolase</keyword>
<comment type="caution">
    <text evidence="2">The sequence shown here is derived from an EMBL/GenBank/DDBJ whole genome shotgun (WGS) entry which is preliminary data.</text>
</comment>
<dbReference type="CDD" id="cd06260">
    <property type="entry name" value="DUF820-like"/>
    <property type="match status" value="1"/>
</dbReference>
<dbReference type="SUPFAM" id="SSF52980">
    <property type="entry name" value="Restriction endonuclease-like"/>
    <property type="match status" value="1"/>
</dbReference>
<dbReference type="Pfam" id="PF05685">
    <property type="entry name" value="Uma2"/>
    <property type="match status" value="1"/>
</dbReference>
<gene>
    <name evidence="2" type="ORF">ACFQLX_13815</name>
</gene>
<name>A0ABW2GEP6_9ACTN</name>
<keyword evidence="2" id="KW-0540">Nuclease</keyword>
<protein>
    <submittedName>
        <fullName evidence="2">Uma2 family endonuclease</fullName>
    </submittedName>
</protein>
<dbReference type="InterPro" id="IPR012296">
    <property type="entry name" value="Nuclease_put_TT1808"/>
</dbReference>
<dbReference type="Proteomes" id="UP001596413">
    <property type="component" value="Unassembled WGS sequence"/>
</dbReference>
<organism evidence="2 3">
    <name type="scientific">Streptomyces polyrhachis</name>
    <dbReference type="NCBI Taxonomy" id="1282885"/>
    <lineage>
        <taxon>Bacteria</taxon>
        <taxon>Bacillati</taxon>
        <taxon>Actinomycetota</taxon>
        <taxon>Actinomycetes</taxon>
        <taxon>Kitasatosporales</taxon>
        <taxon>Streptomycetaceae</taxon>
        <taxon>Streptomyces</taxon>
    </lineage>
</organism>
<dbReference type="RefSeq" id="WP_386414807.1">
    <property type="nucleotide sequence ID" value="NZ_JBHSZO010000019.1"/>
</dbReference>
<reference evidence="3" key="1">
    <citation type="journal article" date="2019" name="Int. J. Syst. Evol. Microbiol.">
        <title>The Global Catalogue of Microorganisms (GCM) 10K type strain sequencing project: providing services to taxonomists for standard genome sequencing and annotation.</title>
        <authorList>
            <consortium name="The Broad Institute Genomics Platform"/>
            <consortium name="The Broad Institute Genome Sequencing Center for Infectious Disease"/>
            <person name="Wu L."/>
            <person name="Ma J."/>
        </authorList>
    </citation>
    <scope>NUCLEOTIDE SEQUENCE [LARGE SCALE GENOMIC DNA]</scope>
    <source>
        <strain evidence="3">CGMCC 1.13681</strain>
    </source>
</reference>